<evidence type="ECO:0000313" key="2">
    <source>
        <dbReference type="Proteomes" id="UP000799118"/>
    </source>
</evidence>
<accession>A0A6A4GMV5</accession>
<name>A0A6A4GMV5_9AGAR</name>
<dbReference type="EMBL" id="ML769825">
    <property type="protein sequence ID" value="KAE9387079.1"/>
    <property type="molecule type" value="Genomic_DNA"/>
</dbReference>
<keyword evidence="2" id="KW-1185">Reference proteome</keyword>
<reference evidence="1" key="1">
    <citation type="journal article" date="2019" name="Environ. Microbiol.">
        <title>Fungal ecological strategies reflected in gene transcription - a case study of two litter decomposers.</title>
        <authorList>
            <person name="Barbi F."/>
            <person name="Kohler A."/>
            <person name="Barry K."/>
            <person name="Baskaran P."/>
            <person name="Daum C."/>
            <person name="Fauchery L."/>
            <person name="Ihrmark K."/>
            <person name="Kuo A."/>
            <person name="LaButti K."/>
            <person name="Lipzen A."/>
            <person name="Morin E."/>
            <person name="Grigoriev I.V."/>
            <person name="Henrissat B."/>
            <person name="Lindahl B."/>
            <person name="Martin F."/>
        </authorList>
    </citation>
    <scope>NUCLEOTIDE SEQUENCE</scope>
    <source>
        <strain evidence="1">JB14</strain>
    </source>
</reference>
<evidence type="ECO:0000313" key="1">
    <source>
        <dbReference type="EMBL" id="KAE9387079.1"/>
    </source>
</evidence>
<dbReference type="Proteomes" id="UP000799118">
    <property type="component" value="Unassembled WGS sequence"/>
</dbReference>
<sequence>MSYWHSYISSDTSISDVFNCTAYCQLLGCQVVADGKKLPHTYFSGEHNITLSFYSDGYLVFWKKCQGPSATPLLLRNLNLDPTIQTQHDYFIPLGLIPGTPKDMASLVHPFQDELVKLAHGVETHDL</sequence>
<protein>
    <submittedName>
        <fullName evidence="1">Uncharacterized protein</fullName>
    </submittedName>
</protein>
<dbReference type="OrthoDB" id="3257409at2759"/>
<organism evidence="1 2">
    <name type="scientific">Gymnopus androsaceus JB14</name>
    <dbReference type="NCBI Taxonomy" id="1447944"/>
    <lineage>
        <taxon>Eukaryota</taxon>
        <taxon>Fungi</taxon>
        <taxon>Dikarya</taxon>
        <taxon>Basidiomycota</taxon>
        <taxon>Agaricomycotina</taxon>
        <taxon>Agaricomycetes</taxon>
        <taxon>Agaricomycetidae</taxon>
        <taxon>Agaricales</taxon>
        <taxon>Marasmiineae</taxon>
        <taxon>Omphalotaceae</taxon>
        <taxon>Gymnopus</taxon>
    </lineage>
</organism>
<proteinExistence type="predicted"/>
<gene>
    <name evidence="1" type="ORF">BT96DRAFT_838180</name>
</gene>
<dbReference type="AlphaFoldDB" id="A0A6A4GMV5"/>